<dbReference type="RefSeq" id="WP_184546091.1">
    <property type="nucleotide sequence ID" value="NZ_JACHMP010000001.1"/>
</dbReference>
<gene>
    <name evidence="6" type="ORF">F4562_000154</name>
</gene>
<dbReference type="SUPFAM" id="SSF46689">
    <property type="entry name" value="Homeodomain-like"/>
    <property type="match status" value="1"/>
</dbReference>
<evidence type="ECO:0000313" key="6">
    <source>
        <dbReference type="EMBL" id="MBB5817092.1"/>
    </source>
</evidence>
<dbReference type="InterPro" id="IPR009057">
    <property type="entry name" value="Homeodomain-like_sf"/>
</dbReference>
<feature type="domain" description="HTH tetR-type" evidence="5">
    <location>
        <begin position="17"/>
        <end position="77"/>
    </location>
</feature>
<keyword evidence="2 4" id="KW-0238">DNA-binding</keyword>
<dbReference type="EMBL" id="JACHMP010000001">
    <property type="protein sequence ID" value="MBB5817092.1"/>
    <property type="molecule type" value="Genomic_DNA"/>
</dbReference>
<evidence type="ECO:0000313" key="7">
    <source>
        <dbReference type="Proteomes" id="UP000540685"/>
    </source>
</evidence>
<keyword evidence="3" id="KW-0804">Transcription</keyword>
<dbReference type="InterPro" id="IPR050109">
    <property type="entry name" value="HTH-type_TetR-like_transc_reg"/>
</dbReference>
<dbReference type="PANTHER" id="PTHR30055">
    <property type="entry name" value="HTH-TYPE TRANSCRIPTIONAL REGULATOR RUTR"/>
    <property type="match status" value="1"/>
</dbReference>
<dbReference type="Pfam" id="PF00440">
    <property type="entry name" value="TetR_N"/>
    <property type="match status" value="1"/>
</dbReference>
<dbReference type="PROSITE" id="PS50977">
    <property type="entry name" value="HTH_TETR_2"/>
    <property type="match status" value="1"/>
</dbReference>
<proteinExistence type="predicted"/>
<reference evidence="6 7" key="1">
    <citation type="submission" date="2020-08" db="EMBL/GenBank/DDBJ databases">
        <title>Sequencing the genomes of 1000 actinobacteria strains.</title>
        <authorList>
            <person name="Klenk H.-P."/>
        </authorList>
    </citation>
    <scope>NUCLEOTIDE SEQUENCE [LARGE SCALE GENOMIC DNA]</scope>
    <source>
        <strain evidence="6 7">DSM 46887</strain>
    </source>
</reference>
<protein>
    <submittedName>
        <fullName evidence="6">AcrR family transcriptional regulator</fullName>
    </submittedName>
</protein>
<dbReference type="Proteomes" id="UP000540685">
    <property type="component" value="Unassembled WGS sequence"/>
</dbReference>
<evidence type="ECO:0000256" key="2">
    <source>
        <dbReference type="ARBA" id="ARBA00023125"/>
    </source>
</evidence>
<organism evidence="6 7">
    <name type="scientific">Streptosporangium becharense</name>
    <dbReference type="NCBI Taxonomy" id="1816182"/>
    <lineage>
        <taxon>Bacteria</taxon>
        <taxon>Bacillati</taxon>
        <taxon>Actinomycetota</taxon>
        <taxon>Actinomycetes</taxon>
        <taxon>Streptosporangiales</taxon>
        <taxon>Streptosporangiaceae</taxon>
        <taxon>Streptosporangium</taxon>
    </lineage>
</organism>
<dbReference type="GO" id="GO:0000976">
    <property type="term" value="F:transcription cis-regulatory region binding"/>
    <property type="evidence" value="ECO:0007669"/>
    <property type="project" value="TreeGrafter"/>
</dbReference>
<dbReference type="PANTHER" id="PTHR30055:SF234">
    <property type="entry name" value="HTH-TYPE TRANSCRIPTIONAL REGULATOR BETI"/>
    <property type="match status" value="1"/>
</dbReference>
<accession>A0A7W9MDP2</accession>
<dbReference type="InterPro" id="IPR001647">
    <property type="entry name" value="HTH_TetR"/>
</dbReference>
<evidence type="ECO:0000259" key="5">
    <source>
        <dbReference type="PROSITE" id="PS50977"/>
    </source>
</evidence>
<feature type="DNA-binding region" description="H-T-H motif" evidence="4">
    <location>
        <begin position="40"/>
        <end position="59"/>
    </location>
</feature>
<dbReference type="Gene3D" id="1.10.357.10">
    <property type="entry name" value="Tetracycline Repressor, domain 2"/>
    <property type="match status" value="1"/>
</dbReference>
<evidence type="ECO:0000256" key="3">
    <source>
        <dbReference type="ARBA" id="ARBA00023163"/>
    </source>
</evidence>
<dbReference type="AlphaFoldDB" id="A0A7W9MDP2"/>
<comment type="caution">
    <text evidence="6">The sequence shown here is derived from an EMBL/GenBank/DDBJ whole genome shotgun (WGS) entry which is preliminary data.</text>
</comment>
<keyword evidence="1" id="KW-0805">Transcription regulation</keyword>
<sequence length="204" mass="22197">MADATVKVRRTQVERRAHTRAALIEAAVACVNIVGPASVSTAQIAATAGVTRGAVQHHFGSAQELYLAVVNHAWEEIAAVYRTAPGLDVSLDRRITGWGTTMVQAYTHPAALAGYEILVHYRGNAGFMAEHTPMALAAEQRLDELWVAAFTDTGLSRAELVGIRHTARTFMLGAVARRLMIPETDADLRRELTDLLRAFLPARQ</sequence>
<name>A0A7W9MDP2_9ACTN</name>
<keyword evidence="7" id="KW-1185">Reference proteome</keyword>
<dbReference type="GO" id="GO:0003700">
    <property type="term" value="F:DNA-binding transcription factor activity"/>
    <property type="evidence" value="ECO:0007669"/>
    <property type="project" value="TreeGrafter"/>
</dbReference>
<evidence type="ECO:0000256" key="1">
    <source>
        <dbReference type="ARBA" id="ARBA00023015"/>
    </source>
</evidence>
<evidence type="ECO:0000256" key="4">
    <source>
        <dbReference type="PROSITE-ProRule" id="PRU00335"/>
    </source>
</evidence>